<dbReference type="InterPro" id="IPR036770">
    <property type="entry name" value="Ankyrin_rpt-contain_sf"/>
</dbReference>
<keyword evidence="4" id="KW-0175">Coiled coil</keyword>
<dbReference type="Pfam" id="PF12796">
    <property type="entry name" value="Ank_2"/>
    <property type="match status" value="4"/>
</dbReference>
<protein>
    <recommendedName>
        <fullName evidence="9">DZIP3-like HEPN domain-containing protein</fullName>
    </recommendedName>
</protein>
<gene>
    <name evidence="7" type="ORF">ACJMK2_043442</name>
</gene>
<dbReference type="InterPro" id="IPR027417">
    <property type="entry name" value="P-loop_NTPase"/>
</dbReference>
<dbReference type="Pfam" id="PF00023">
    <property type="entry name" value="Ank"/>
    <property type="match status" value="2"/>
</dbReference>
<dbReference type="SUPFAM" id="SSF52540">
    <property type="entry name" value="P-loop containing nucleoside triphosphate hydrolases"/>
    <property type="match status" value="1"/>
</dbReference>
<dbReference type="Proteomes" id="UP001634394">
    <property type="component" value="Unassembled WGS sequence"/>
</dbReference>
<evidence type="ECO:0000256" key="4">
    <source>
        <dbReference type="SAM" id="Coils"/>
    </source>
</evidence>
<dbReference type="PROSITE" id="PS50088">
    <property type="entry name" value="ANK_REPEAT"/>
    <property type="match status" value="7"/>
</dbReference>
<feature type="repeat" description="ANK" evidence="3">
    <location>
        <begin position="1071"/>
        <end position="1104"/>
    </location>
</feature>
<dbReference type="EMBL" id="JBJQND010000009">
    <property type="protein sequence ID" value="KAL3866110.1"/>
    <property type="molecule type" value="Genomic_DNA"/>
</dbReference>
<name>A0ABD3W0H3_SINWO</name>
<feature type="repeat" description="ANK" evidence="3">
    <location>
        <begin position="996"/>
        <end position="1028"/>
    </location>
</feature>
<feature type="domain" description="Novel STAND NTPase 3" evidence="6">
    <location>
        <begin position="288"/>
        <end position="444"/>
    </location>
</feature>
<dbReference type="Pfam" id="PF20720">
    <property type="entry name" value="nSTAND3"/>
    <property type="match status" value="1"/>
</dbReference>
<evidence type="ECO:0000256" key="3">
    <source>
        <dbReference type="PROSITE-ProRule" id="PRU00023"/>
    </source>
</evidence>
<evidence type="ECO:0000256" key="2">
    <source>
        <dbReference type="ARBA" id="ARBA00023043"/>
    </source>
</evidence>
<feature type="domain" description="DZIP3-like HEPN" evidence="5">
    <location>
        <begin position="48"/>
        <end position="166"/>
    </location>
</feature>
<keyword evidence="2 3" id="KW-0040">ANK repeat</keyword>
<feature type="repeat" description="ANK" evidence="3">
    <location>
        <begin position="860"/>
        <end position="892"/>
    </location>
</feature>
<feature type="coiled-coil region" evidence="4">
    <location>
        <begin position="231"/>
        <end position="291"/>
    </location>
</feature>
<organism evidence="7 8">
    <name type="scientific">Sinanodonta woodiana</name>
    <name type="common">Chinese pond mussel</name>
    <name type="synonym">Anodonta woodiana</name>
    <dbReference type="NCBI Taxonomy" id="1069815"/>
    <lineage>
        <taxon>Eukaryota</taxon>
        <taxon>Metazoa</taxon>
        <taxon>Spiralia</taxon>
        <taxon>Lophotrochozoa</taxon>
        <taxon>Mollusca</taxon>
        <taxon>Bivalvia</taxon>
        <taxon>Autobranchia</taxon>
        <taxon>Heteroconchia</taxon>
        <taxon>Palaeoheterodonta</taxon>
        <taxon>Unionida</taxon>
        <taxon>Unionoidea</taxon>
        <taxon>Unionidae</taxon>
        <taxon>Unioninae</taxon>
        <taxon>Sinanodonta</taxon>
    </lineage>
</organism>
<keyword evidence="8" id="KW-1185">Reference proteome</keyword>
<dbReference type="SMART" id="SM00248">
    <property type="entry name" value="ANK"/>
    <property type="match status" value="11"/>
</dbReference>
<accession>A0ABD3W0H3</accession>
<evidence type="ECO:0000259" key="5">
    <source>
        <dbReference type="Pfam" id="PF18738"/>
    </source>
</evidence>
<evidence type="ECO:0000259" key="6">
    <source>
        <dbReference type="Pfam" id="PF20720"/>
    </source>
</evidence>
<feature type="repeat" description="ANK" evidence="3">
    <location>
        <begin position="1038"/>
        <end position="1070"/>
    </location>
</feature>
<dbReference type="PROSITE" id="PS50297">
    <property type="entry name" value="ANK_REP_REGION"/>
    <property type="match status" value="7"/>
</dbReference>
<comment type="caution">
    <text evidence="7">The sequence shown here is derived from an EMBL/GenBank/DDBJ whole genome shotgun (WGS) entry which is preliminary data.</text>
</comment>
<sequence length="1235" mass="140758">MASTTTSKYVSTPENQNFAKVCRLFVELLRDVLWDVLTKRILPNDIPKIVRKKKSVLETRGKMREDQYKKICKLGGDVSFEDYDISLLYILLRHLPMDPAIEGSPRDWGTDVYPDVKHTQEIHDIERIRIKRNQLYAHAGKASLSKMEFDKIWTDMEAVVVRFDNRLSTNFKSAMEVILNDDKFQEDYIQNFKRQKEYDLETRQLALTAINEAAKAMQASTKGFEVIKQKLDETDENVDEMSKMVHNLQKDMRGKKQGAEGTPNETLKSMLDNTSEELEDLKSEKAFFHQTKAFQQAKDLLLNKSSGVTVFLSGNPGEGKTTAGQMLLLEMQNNNKKCLILNEPSEVNSVSPEHVDIIFVDDIFGTVTYDDNLFGLWKRRYKILTKWKKSKEMCFIFTSRELILRECRSELDREDFFDRDGFIFLSSKELKEDEKAKILVKQLNRKRDLKEACPLKKDELAKCYKEFTSPFGFPLCCKLFSSSKVYLNQKSKFFSRPLNALEAGINELWEKDANKPMFVALAAVWMSNEKKEDSALDLIHRKILYQKRLSLSDFDVEKLYKVAGNLKVCLTRNFSIDQLFEKLNGVYLTHHKPSSYQREGYAFSHEIIEEAFGRVLARTITGFAIQYGSIDFLVNNTSTKTATEDDNEMSLMNDRGSLKISIAKSHYDGLFQRLMPSLKNLDDDFVAVHHEAFEDSNFLNFFLEKVARTKDLEDLVIKKRGFAWGFTRSSFLKEALEQDHPKVELVSRILEAKLLDQIEDQRWVQEQKQSMFSAACRLGSDQLYTLLIKEGVAITSDAFIRATSAGNKDIVEDLFQRVGPVQQSSINDKCLALASQGGFLELVELFFEKGANLDTESPPKNETPLYQAISQKHEDIALFLIAKGADIEKIPRTKIQNSCLHMACKLCQTPVVNALLRKRDIQIDNKNKNGVTPLHFALTFKCEEAAKRLLENGCNINLKSGRLDKTPLHISSETGLKTITQILLEKGADPMAKDKKGHSPMHYASMYGHKDIVGMLIEANADSTESRSLNHRHKMDTKGLAPIHYAARRGRVDVVRSLIESDVDTDLPDRYGRSPLYLAARFGHQPVVAELLKVANTDVNYKENKFGFTPLHIATDRRHATVVETLCQHKGICVNLPDKIGRTPLHIASTNGDKLTVKILLRFRSDPRCVTENLDTPLHLAKNAGVADMLLEKDKSVMDLKNKDGQSAHEMAIAKGDDMLKVFTKYKEAMDAHHS</sequence>
<keyword evidence="1" id="KW-0677">Repeat</keyword>
<feature type="repeat" description="ANK" evidence="3">
    <location>
        <begin position="1140"/>
        <end position="1172"/>
    </location>
</feature>
<dbReference type="InterPro" id="IPR002110">
    <property type="entry name" value="Ankyrin_rpt"/>
</dbReference>
<evidence type="ECO:0008006" key="9">
    <source>
        <dbReference type="Google" id="ProtNLM"/>
    </source>
</evidence>
<dbReference type="AlphaFoldDB" id="A0ABD3W0H3"/>
<dbReference type="Pfam" id="PF18738">
    <property type="entry name" value="HEPN_DZIP3"/>
    <property type="match status" value="1"/>
</dbReference>
<feature type="repeat" description="ANK" evidence="3">
    <location>
        <begin position="963"/>
        <end position="995"/>
    </location>
</feature>
<dbReference type="Gene3D" id="1.25.40.20">
    <property type="entry name" value="Ankyrin repeat-containing domain"/>
    <property type="match status" value="2"/>
</dbReference>
<feature type="repeat" description="ANK" evidence="3">
    <location>
        <begin position="929"/>
        <end position="961"/>
    </location>
</feature>
<dbReference type="InterPro" id="IPR041249">
    <property type="entry name" value="HEPN_DZIP3"/>
</dbReference>
<dbReference type="PANTHER" id="PTHR24198">
    <property type="entry name" value="ANKYRIN REPEAT AND PROTEIN KINASE DOMAIN-CONTAINING PROTEIN"/>
    <property type="match status" value="1"/>
</dbReference>
<evidence type="ECO:0000313" key="8">
    <source>
        <dbReference type="Proteomes" id="UP001634394"/>
    </source>
</evidence>
<evidence type="ECO:0000256" key="1">
    <source>
        <dbReference type="ARBA" id="ARBA00022737"/>
    </source>
</evidence>
<dbReference type="InterPro" id="IPR049050">
    <property type="entry name" value="nSTAND3"/>
</dbReference>
<evidence type="ECO:0000313" key="7">
    <source>
        <dbReference type="EMBL" id="KAL3866110.1"/>
    </source>
</evidence>
<proteinExistence type="predicted"/>
<reference evidence="7 8" key="1">
    <citation type="submission" date="2024-11" db="EMBL/GenBank/DDBJ databases">
        <title>Chromosome-level genome assembly of the freshwater bivalve Anodonta woodiana.</title>
        <authorList>
            <person name="Chen X."/>
        </authorList>
    </citation>
    <scope>NUCLEOTIDE SEQUENCE [LARGE SCALE GENOMIC DNA]</scope>
    <source>
        <strain evidence="7">MN2024</strain>
        <tissue evidence="7">Gills</tissue>
    </source>
</reference>
<dbReference type="PANTHER" id="PTHR24198:SF165">
    <property type="entry name" value="ANKYRIN REPEAT-CONTAINING PROTEIN-RELATED"/>
    <property type="match status" value="1"/>
</dbReference>
<dbReference type="SUPFAM" id="SSF48403">
    <property type="entry name" value="Ankyrin repeat"/>
    <property type="match status" value="1"/>
</dbReference>